<keyword evidence="7 12" id="KW-0694">RNA-binding</keyword>
<evidence type="ECO:0000256" key="4">
    <source>
        <dbReference type="ARBA" id="ARBA00022759"/>
    </source>
</evidence>
<comment type="cofactor">
    <cofactor evidence="1 12">
        <name>Mg(2+)</name>
        <dbReference type="ChEBI" id="CHEBI:18420"/>
    </cofactor>
</comment>
<feature type="binding site" evidence="12">
    <location>
        <position position="736"/>
    </location>
    <ligand>
        <name>Mg(2+)</name>
        <dbReference type="ChEBI" id="CHEBI:18420"/>
        <label>1</label>
    </ligand>
</feature>
<organism evidence="14 15">
    <name type="scientific">Pseudarcicella hirudinis</name>
    <dbReference type="NCBI Taxonomy" id="1079859"/>
    <lineage>
        <taxon>Bacteria</taxon>
        <taxon>Pseudomonadati</taxon>
        <taxon>Bacteroidota</taxon>
        <taxon>Cytophagia</taxon>
        <taxon>Cytophagales</taxon>
        <taxon>Flectobacillaceae</taxon>
        <taxon>Pseudarcicella</taxon>
    </lineage>
</organism>
<accession>A0A1I5WEN2</accession>
<keyword evidence="3 12" id="KW-0479">Metal-binding</keyword>
<feature type="binding site" evidence="12">
    <location>
        <position position="1060"/>
    </location>
    <ligand>
        <name>Mg(2+)</name>
        <dbReference type="ChEBI" id="CHEBI:18420"/>
        <label>2</label>
    </ligand>
</feature>
<evidence type="ECO:0000256" key="9">
    <source>
        <dbReference type="ARBA" id="ARBA00023125"/>
    </source>
</evidence>
<evidence type="ECO:0000256" key="10">
    <source>
        <dbReference type="ARBA" id="ARBA00023211"/>
    </source>
</evidence>
<dbReference type="HAMAP" id="MF_01480">
    <property type="entry name" value="Cas9"/>
    <property type="match status" value="1"/>
</dbReference>
<dbReference type="InterPro" id="IPR028629">
    <property type="entry name" value="Cas9"/>
</dbReference>
<dbReference type="GO" id="GO:0051607">
    <property type="term" value="P:defense response to virus"/>
    <property type="evidence" value="ECO:0007669"/>
    <property type="project" value="UniProtKB-UniRule"/>
</dbReference>
<evidence type="ECO:0000256" key="5">
    <source>
        <dbReference type="ARBA" id="ARBA00022801"/>
    </source>
</evidence>
<keyword evidence="10" id="KW-0464">Manganese</keyword>
<keyword evidence="2 12" id="KW-0540">Nuclease</keyword>
<dbReference type="GO" id="GO:0003677">
    <property type="term" value="F:DNA binding"/>
    <property type="evidence" value="ECO:0007669"/>
    <property type="project" value="UniProtKB-UniRule"/>
</dbReference>
<dbReference type="EC" id="3.1.-.-" evidence="12"/>
<evidence type="ECO:0000313" key="15">
    <source>
        <dbReference type="Proteomes" id="UP000199306"/>
    </source>
</evidence>
<dbReference type="NCBIfam" id="TIGR01865">
    <property type="entry name" value="cas_Csn1"/>
    <property type="match status" value="1"/>
</dbReference>
<dbReference type="STRING" id="1079859.SAMN04515674_111157"/>
<feature type="binding site" evidence="12">
    <location>
        <position position="11"/>
    </location>
    <ligand>
        <name>Mg(2+)</name>
        <dbReference type="ChEBI" id="CHEBI:18420"/>
        <label>2</label>
    </ligand>
</feature>
<evidence type="ECO:0000259" key="13">
    <source>
        <dbReference type="PROSITE" id="PS51749"/>
    </source>
</evidence>
<comment type="subunit">
    <text evidence="11 12">Monomer. Binds crRNA and tracrRNA.</text>
</comment>
<dbReference type="InterPro" id="IPR036397">
    <property type="entry name" value="RNaseH_sf"/>
</dbReference>
<keyword evidence="5 12" id="KW-0378">Hydrolase</keyword>
<feature type="active site" description="Proton acceptor for HNH nuclease domain" evidence="12">
    <location>
        <position position="859"/>
    </location>
</feature>
<dbReference type="GO" id="GO:0016787">
    <property type="term" value="F:hydrolase activity"/>
    <property type="evidence" value="ECO:0007669"/>
    <property type="project" value="UniProtKB-KW"/>
</dbReference>
<evidence type="ECO:0000256" key="8">
    <source>
        <dbReference type="ARBA" id="ARBA00023118"/>
    </source>
</evidence>
<evidence type="ECO:0000256" key="1">
    <source>
        <dbReference type="ARBA" id="ARBA00001946"/>
    </source>
</evidence>
<dbReference type="GO" id="GO:0046872">
    <property type="term" value="F:metal ion binding"/>
    <property type="evidence" value="ECO:0007669"/>
    <property type="project" value="UniProtKB-UniRule"/>
</dbReference>
<dbReference type="EMBL" id="FOXH01000011">
    <property type="protein sequence ID" value="SFQ18234.1"/>
    <property type="molecule type" value="Genomic_DNA"/>
</dbReference>
<dbReference type="Gene3D" id="3.30.420.10">
    <property type="entry name" value="Ribonuclease H-like superfamily/Ribonuclease H"/>
    <property type="match status" value="3"/>
</dbReference>
<proteinExistence type="inferred from homology"/>
<evidence type="ECO:0000256" key="12">
    <source>
        <dbReference type="HAMAP-Rule" id="MF_01480"/>
    </source>
</evidence>
<dbReference type="GO" id="GO:0003723">
    <property type="term" value="F:RNA binding"/>
    <property type="evidence" value="ECO:0007669"/>
    <property type="project" value="UniProtKB-UniRule"/>
</dbReference>
<keyword evidence="4 12" id="KW-0255">Endonuclease</keyword>
<keyword evidence="9 12" id="KW-0238">DNA-binding</keyword>
<dbReference type="GO" id="GO:0043571">
    <property type="term" value="P:maintenance of CRISPR repeat elements"/>
    <property type="evidence" value="ECO:0007669"/>
    <property type="project" value="UniProtKB-UniRule"/>
</dbReference>
<reference evidence="14 15" key="1">
    <citation type="submission" date="2016-10" db="EMBL/GenBank/DDBJ databases">
        <authorList>
            <person name="de Groot N.N."/>
        </authorList>
    </citation>
    <scope>NUCLEOTIDE SEQUENCE [LARGE SCALE GENOMIC DNA]</scope>
    <source>
        <strain evidence="15">E92,LMG 26720,CCM 7988</strain>
    </source>
</reference>
<evidence type="ECO:0000256" key="6">
    <source>
        <dbReference type="ARBA" id="ARBA00022842"/>
    </source>
</evidence>
<feature type="binding site" evidence="12">
    <location>
        <position position="11"/>
    </location>
    <ligand>
        <name>Mg(2+)</name>
        <dbReference type="ChEBI" id="CHEBI:18420"/>
        <label>1</label>
    </ligand>
</feature>
<dbReference type="Pfam" id="PF18541">
    <property type="entry name" value="RuvC_III"/>
    <property type="match status" value="1"/>
</dbReference>
<dbReference type="InterPro" id="IPR033114">
    <property type="entry name" value="HNH_CAS9"/>
</dbReference>
<dbReference type="InterPro" id="IPR003615">
    <property type="entry name" value="HNH_nuc"/>
</dbReference>
<keyword evidence="6 12" id="KW-0460">Magnesium</keyword>
<dbReference type="Proteomes" id="UP000199306">
    <property type="component" value="Unassembled WGS sequence"/>
</dbReference>
<dbReference type="Gene3D" id="1.10.30.50">
    <property type="match status" value="1"/>
</dbReference>
<evidence type="ECO:0000256" key="3">
    <source>
        <dbReference type="ARBA" id="ARBA00022723"/>
    </source>
</evidence>
<keyword evidence="8 12" id="KW-0051">Antiviral defense</keyword>
<gene>
    <name evidence="12" type="primary">cas9</name>
    <name evidence="14" type="ORF">SAMN04515674_111157</name>
</gene>
<evidence type="ECO:0000256" key="2">
    <source>
        <dbReference type="ARBA" id="ARBA00022722"/>
    </source>
</evidence>
<dbReference type="GO" id="GO:0004519">
    <property type="term" value="F:endonuclease activity"/>
    <property type="evidence" value="ECO:0007669"/>
    <property type="project" value="UniProtKB-UniRule"/>
</dbReference>
<evidence type="ECO:0000313" key="14">
    <source>
        <dbReference type="EMBL" id="SFQ18234.1"/>
    </source>
</evidence>
<comment type="similarity">
    <text evidence="12">Belongs to the CRISPR-associated Cas9 family.</text>
</comment>
<feature type="binding site" evidence="12">
    <location>
        <position position="740"/>
    </location>
    <ligand>
        <name>Mg(2+)</name>
        <dbReference type="ChEBI" id="CHEBI:18420"/>
        <label>1</label>
    </ligand>
</feature>
<evidence type="ECO:0000256" key="7">
    <source>
        <dbReference type="ARBA" id="ARBA00022884"/>
    </source>
</evidence>
<keyword evidence="15" id="KW-1185">Reference proteome</keyword>
<feature type="binding site" evidence="12">
    <location>
        <position position="740"/>
    </location>
    <ligand>
        <name>Mg(2+)</name>
        <dbReference type="ChEBI" id="CHEBI:18420"/>
        <label>2</label>
    </ligand>
</feature>
<evidence type="ECO:0000256" key="11">
    <source>
        <dbReference type="ARBA" id="ARBA00046380"/>
    </source>
</evidence>
<protein>
    <recommendedName>
        <fullName evidence="12">CRISPR-associated endonuclease Cas9</fullName>
        <ecNumber evidence="12">3.1.-.-</ecNumber>
    </recommendedName>
</protein>
<dbReference type="Pfam" id="PF16593">
    <property type="entry name" value="Cas9-BH"/>
    <property type="match status" value="1"/>
</dbReference>
<name>A0A1I5WEN2_9BACT</name>
<comment type="function">
    <text evidence="12">CRISPR (clustered regularly interspaced short palindromic repeat) is an adaptive immune system that provides protection against mobile genetic elements (viruses, transposable elements and conjugative plasmids). CRISPR clusters contain spacers, sequences complementary to antecedent mobile elements, and target invading nucleic acids. CRISPR clusters are transcribed and processed into CRISPR RNA (crRNA). In type II CRISPR systems correct processing of pre-crRNA requires a trans-encoded small RNA (tracrRNA), endogenous ribonuclease 3 (rnc) and this protein. The tracrRNA serves as a guide for ribonuclease 3-aided processing of pre-crRNA. Subsequently Cas9/crRNA/tracrRNA endonucleolytically cleaves linear or circular dsDNA target complementary to the spacer; Cas9 is inactive in the absence of the 2 guide RNAs (gRNA). Cas9 recognizes the protospacer adjacent motif (PAM) in the CRISPR repeat sequences to help distinguish self versus nonself, as targets within the bacterial CRISPR locus do not have PAMs. PAM recognition is also required for catalytic activity.</text>
</comment>
<sequence>MRYMKNILGLDLGTNSIGWALINYSSENHQGNILGLGCRIIPMSQDVLGKFDSGVSISQTAERTGYRSTRKLNQRQLLRRERLHRVLNILGFLPKHYLDSIDFTKYYGQFKPETETKLVYKKDENGKYQFLFQQSFHEMLLEFKENGWENVKIPYDLTIYYLRKKALTQKIKKEELAWLILNFNQKRGYYQLRGEDLDENSKKMNKFYTLKVVDVIEGEKGKSGIWYNVVLENGWIYKRESKISLSNWIDKERDFIVTTELDDNGKVKLNKYNEEIRSFRSPKEDDWGLRKIRTEQIIEESNKEVGTFIYNTLLQNPTQKINGKLIRTIERKFYKQELEQILKKQMEFHKELQDSDLYIKCINELYKHNEAHKSNIKNRGFDYLFIEDIIFYQRPLKSKISLISDCSLEFRFYKKADQTIEKEPIKCIAKSHPLFQEFRLWQFVKNLKIIERQKVVNSITKFDEDVTNEFFKTEEDWIALYDFLNDKKDVTQKQFLAKYKLKEDKYRWNFVEDKTYPCNETRALFLTKAAKIEGMTASFFDKKNTEDLWHIQYSVNDRAEIESAIGKFTKKHNLPEEFAKEFSNLPAYKSEYGSFSAKAIKKLLPLMRMGKYWNVETIGSKTTERINKICTGEYDENIKNRVREKAINLTEINNFKGLPLWLASYIVYDKHSEGSDTTKWKNPDDISNYFKNEFKQHLLRNPIVEQVITETLRVVRDLWKYYGKGKEGFFDEIHLELGREMKNPAEKRKQITEKNSQNENTNIRIKALLEELKNDGIAEVRPYSLSQQEILKIYEEGIYLNENRKDQLDAIDKIRKNSKPTTSDILRYKLWLEQGYISPYTGEIISLGELFTTKYQIEHIFPQSRFFDDSMNNKIICESEVNSLKDNMTAYEFIKKHRGVRVDLNGGGFVNILMVDVYENHIKTYFTKNKVKQKNLLSEEIPESFINRQLNDSRYISKVIKNYLSKIVREQKEGNLEQDATSKNIVPVTGAITSKMKQDWGLNDVWNSIIIPRFERLNMLTNSTEFGQWEDKQGKKVFQTTVPNNSSKGFSKKRIDHRHHALDALVIACITKDHINYLNSINSERTNYSLVSKLRIMEEVFIKGEKKIVPKEFHKPWETFTVDAKNQLLKTVISFKQDTRIINKTINRYQKYENGKKISSKQINGENWAIRQPLHAETVSGKVFLRREKENPVLLSTALMQIEDVVDLKIKTILKRKAKELNNNVEELKKYFKKNPLTVNGKETESVKIYEIIEASATRKTLDTTFDEKRIGKITDTGIQKILMNHLRQPIYQSAIDENGKKIPANEVAFSEEGLDALSRNIQQLNNGKSHQPIKKVRVFEEGGKFALGQTGNKSNKYVEAAKGTNLFFAIYRDKNGKRCYQTIPLNEAIERQKQGIRIAPEKDKDGNQLLFTLSPNDLVYIPTADEMENLSLINFENLTKEQFFRIYKFVSCTGGEGHFVTNNYAKEIISNENGSNNKNERMLELIKSSTIYDEKEKPIMIKTVCWKLTTDRLGNLRLAKS</sequence>
<comment type="domain">
    <text evidence="12">Has 2 endonuclease domains. The discontinuous RuvC-like domain cleaves the target DNA noncomplementary to crRNA while the HNH nuclease domain cleaves the target DNA complementary to crRNA.</text>
</comment>
<dbReference type="PROSITE" id="PS51749">
    <property type="entry name" value="HNH_CAS9"/>
    <property type="match status" value="1"/>
</dbReference>
<dbReference type="InterPro" id="IPR041383">
    <property type="entry name" value="RuvC_III"/>
</dbReference>
<dbReference type="InterPro" id="IPR032239">
    <property type="entry name" value="Cas9-BH"/>
</dbReference>
<feature type="active site" description="For RuvC-like nuclease domain" evidence="12">
    <location>
        <position position="11"/>
    </location>
</feature>
<dbReference type="Pfam" id="PF13395">
    <property type="entry name" value="HNH_4"/>
    <property type="match status" value="1"/>
</dbReference>
<feature type="domain" description="HNH Cas9-type" evidence="13">
    <location>
        <begin position="786"/>
        <end position="950"/>
    </location>
</feature>